<keyword evidence="1" id="KW-0472">Membrane</keyword>
<dbReference type="RefSeq" id="WP_093889505.1">
    <property type="nucleotide sequence ID" value="NZ_FOQY01000019.1"/>
</dbReference>
<evidence type="ECO:0000256" key="1">
    <source>
        <dbReference type="SAM" id="Phobius"/>
    </source>
</evidence>
<feature type="transmembrane region" description="Helical" evidence="1">
    <location>
        <begin position="53"/>
        <end position="73"/>
    </location>
</feature>
<dbReference type="GeneID" id="96300840"/>
<proteinExistence type="predicted"/>
<feature type="transmembrane region" description="Helical" evidence="1">
    <location>
        <begin position="116"/>
        <end position="137"/>
    </location>
</feature>
<reference evidence="3" key="1">
    <citation type="submission" date="2016-10" db="EMBL/GenBank/DDBJ databases">
        <authorList>
            <person name="Varghese N."/>
            <person name="Submissions S."/>
        </authorList>
    </citation>
    <scope>NUCLEOTIDE SEQUENCE [LARGE SCALE GENOMIC DNA]</scope>
    <source>
        <strain evidence="3">CGMCC 4.2126</strain>
    </source>
</reference>
<dbReference type="Proteomes" id="UP000199111">
    <property type="component" value="Unassembled WGS sequence"/>
</dbReference>
<feature type="transmembrane region" description="Helical" evidence="1">
    <location>
        <begin position="143"/>
        <end position="165"/>
    </location>
</feature>
<dbReference type="EMBL" id="FOQY01000019">
    <property type="protein sequence ID" value="SFK20495.1"/>
    <property type="molecule type" value="Genomic_DNA"/>
</dbReference>
<sequence length="184" mass="18832">MTTPHSLSWRMLMWAVGTTALLVAMPPDYRAGIVMPLLAALIGLLAAAEPENAWVLCLEVVTVVAWLLTTVVYGHAPSWTVALAIGALLYIHHGMAAIAAHIPVRARVPVALQAGWLGRAGGVIAMSVAVCLPVTVLTGGASAIPPALAVVLGAGGALGVAYALTRGTVPVRRDRLAGRDGGDP</sequence>
<dbReference type="AlphaFoldDB" id="A0A1I3XLW4"/>
<name>A0A1I3XLW4_9ACTN</name>
<protein>
    <submittedName>
        <fullName evidence="2">Uncharacterized protein</fullName>
    </submittedName>
</protein>
<keyword evidence="3" id="KW-1185">Reference proteome</keyword>
<accession>A0A1I3XLW4</accession>
<organism evidence="2 3">
    <name type="scientific">Streptosporangium canum</name>
    <dbReference type="NCBI Taxonomy" id="324952"/>
    <lineage>
        <taxon>Bacteria</taxon>
        <taxon>Bacillati</taxon>
        <taxon>Actinomycetota</taxon>
        <taxon>Actinomycetes</taxon>
        <taxon>Streptosporangiales</taxon>
        <taxon>Streptosporangiaceae</taxon>
        <taxon>Streptosporangium</taxon>
    </lineage>
</organism>
<evidence type="ECO:0000313" key="3">
    <source>
        <dbReference type="Proteomes" id="UP000199111"/>
    </source>
</evidence>
<keyword evidence="1" id="KW-1133">Transmembrane helix</keyword>
<feature type="transmembrane region" description="Helical" evidence="1">
    <location>
        <begin position="79"/>
        <end position="104"/>
    </location>
</feature>
<evidence type="ECO:0000313" key="2">
    <source>
        <dbReference type="EMBL" id="SFK20495.1"/>
    </source>
</evidence>
<feature type="transmembrane region" description="Helical" evidence="1">
    <location>
        <begin position="31"/>
        <end position="48"/>
    </location>
</feature>
<gene>
    <name evidence="2" type="ORF">SAMN05216275_119120</name>
</gene>
<keyword evidence="1" id="KW-0812">Transmembrane</keyword>
<feature type="transmembrane region" description="Helical" evidence="1">
    <location>
        <begin position="7"/>
        <end position="25"/>
    </location>
</feature>